<feature type="compositionally biased region" description="Basic and acidic residues" evidence="1">
    <location>
        <begin position="821"/>
        <end position="831"/>
    </location>
</feature>
<protein>
    <recommendedName>
        <fullName evidence="2">BRCT domain-containing protein</fullName>
    </recommendedName>
</protein>
<feature type="compositionally biased region" description="Polar residues" evidence="1">
    <location>
        <begin position="839"/>
        <end position="849"/>
    </location>
</feature>
<dbReference type="InterPro" id="IPR022047">
    <property type="entry name" value="Microcephalin-like"/>
</dbReference>
<organism evidence="3 4">
    <name type="scientific">Bionectria ochroleuca</name>
    <name type="common">Gliocladium roseum</name>
    <dbReference type="NCBI Taxonomy" id="29856"/>
    <lineage>
        <taxon>Eukaryota</taxon>
        <taxon>Fungi</taxon>
        <taxon>Dikarya</taxon>
        <taxon>Ascomycota</taxon>
        <taxon>Pezizomycotina</taxon>
        <taxon>Sordariomycetes</taxon>
        <taxon>Hypocreomycetidae</taxon>
        <taxon>Hypocreales</taxon>
        <taxon>Bionectriaceae</taxon>
        <taxon>Clonostachys</taxon>
    </lineage>
</organism>
<feature type="compositionally biased region" description="Low complexity" evidence="1">
    <location>
        <begin position="561"/>
        <end position="575"/>
    </location>
</feature>
<reference evidence="3 4" key="1">
    <citation type="submission" date="2019-06" db="EMBL/GenBank/DDBJ databases">
        <authorList>
            <person name="Broberg M."/>
        </authorList>
    </citation>
    <scope>NUCLEOTIDE SEQUENCE [LARGE SCALE GENOMIC DNA]</scope>
</reference>
<feature type="compositionally biased region" description="Low complexity" evidence="1">
    <location>
        <begin position="337"/>
        <end position="358"/>
    </location>
</feature>
<feature type="region of interest" description="Disordered" evidence="1">
    <location>
        <begin position="466"/>
        <end position="579"/>
    </location>
</feature>
<feature type="region of interest" description="Disordered" evidence="1">
    <location>
        <begin position="294"/>
        <end position="383"/>
    </location>
</feature>
<evidence type="ECO:0000313" key="3">
    <source>
        <dbReference type="EMBL" id="VUC30011.1"/>
    </source>
</evidence>
<dbReference type="SUPFAM" id="SSF52113">
    <property type="entry name" value="BRCT domain"/>
    <property type="match status" value="1"/>
</dbReference>
<feature type="region of interest" description="Disordered" evidence="1">
    <location>
        <begin position="776"/>
        <end position="799"/>
    </location>
</feature>
<dbReference type="InterPro" id="IPR001357">
    <property type="entry name" value="BRCT_dom"/>
</dbReference>
<feature type="region of interest" description="Disordered" evidence="1">
    <location>
        <begin position="971"/>
        <end position="1038"/>
    </location>
</feature>
<feature type="compositionally biased region" description="Polar residues" evidence="1">
    <location>
        <begin position="989"/>
        <end position="1008"/>
    </location>
</feature>
<dbReference type="PANTHER" id="PTHR14625:SF3">
    <property type="entry name" value="MICROCEPHALIN"/>
    <property type="match status" value="1"/>
</dbReference>
<dbReference type="EMBL" id="CABFNS010000813">
    <property type="protein sequence ID" value="VUC30011.1"/>
    <property type="molecule type" value="Genomic_DNA"/>
</dbReference>
<evidence type="ECO:0000256" key="1">
    <source>
        <dbReference type="SAM" id="MobiDB-lite"/>
    </source>
</evidence>
<feature type="region of interest" description="Disordered" evidence="1">
    <location>
        <begin position="636"/>
        <end position="660"/>
    </location>
</feature>
<feature type="compositionally biased region" description="Polar residues" evidence="1">
    <location>
        <begin position="373"/>
        <end position="383"/>
    </location>
</feature>
<feature type="region of interest" description="Disordered" evidence="1">
    <location>
        <begin position="1"/>
        <end position="227"/>
    </location>
</feature>
<feature type="region of interest" description="Disordered" evidence="1">
    <location>
        <begin position="819"/>
        <end position="857"/>
    </location>
</feature>
<feature type="compositionally biased region" description="Low complexity" evidence="1">
    <location>
        <begin position="298"/>
        <end position="315"/>
    </location>
</feature>
<dbReference type="PANTHER" id="PTHR14625">
    <property type="entry name" value="MICROCEPHALIN"/>
    <property type="match status" value="1"/>
</dbReference>
<name>A0ABY6UIZ7_BIOOC</name>
<dbReference type="Proteomes" id="UP000766486">
    <property type="component" value="Unassembled WGS sequence"/>
</dbReference>
<sequence length="1147" mass="122813">MDSPPKRMTRSRAAAKATEPAIASTKISTAAARAKSTATASTKSTAAKRKTRADEDDEQLHKEVPATKRAARGRPRKAAESEESSSTAAPTITARPARGRPPKKASATEVPKEEPVPAPKPARGRPRKVAEPQSEEAAPEPAARSARTRGATATTISQAAKASSKTAPKKSVKFQEPDKENIEPTVKKAPAVTSIRGRPAKRGPAAAPRRAQGTEKEKKPLSPKKVTQLSMMVRDEESEDELAGGDFVPIPLMKKNPIKAPSVAPKQAELALAEPDADSTMQVNFDILNPPALTTGLASPARRPPATSTSTATTPFKDLMRSPARKIGAIAFPGSALKSTTKPTGTSGPTSSLKGSLLQSPAKRPPSPIKGLQPNSTSTFDFNVPTSPTKVSLLQSPAKRALPGFKPLFNLPQREQLSNLGSPVAKLQTSSAPLSAQKPSAKLLMDEELLDDGEGGLNEIDTIKFPGRLSAVLPREADPSMLESDEDEDQQHQKGANADDSVPEDVQAEPCEAEDEQVGSGDETENETENEVDEQEPAVTSSPRVHDSICVSIPGEEEESASSTPSTPSASPVEAQNPMYQLRAKDLNDGMDSESEDETTIHIQATPTTSSLFASKSSRRSTLGFTSLAEQFGAWSAASPTKPAVRAEPRGESPSLGSGEVSPAVENFFENEMHVHPSGKGQPAVPSISMEDGTGEEAFDDVMILDEDIELAQEADEMSLMEPAQLHKPEAQSFDDSLSDASQEYGDENQMPVDPAIAATTTPVRPLMKTFNTTTKVPLKPADDSTPSPVKKRSLSASRVTLKRPSAGLGRNATVISYSPTKDRRSSRAVDRSAMPETPSKSDIWSTMGTPVRTPRKDVDPALLRGAVVHVDVHTSEGADASGIFAELLTQMGARCVKTWHWNPSSLSGEDASSSKIGITHVVYKDGGKRTLEKVRQTDGVVQCVGVSWVLDCERENQWLDESPYYIDTSSVPRGGARRRKSMEPKALANNNGTLVGNGSKSTSSSRESMGPPATPMNRRQSTAWMHSPSEGLEGQEDEEDDDIEWSKFILTPVPKTPAPEAVARYADEIPSTPGADDTEEFEMSPTKQELLTRTCPPKKSALFQDLGRGILSKDKDEQVLLRLMAARRKSLQFAPKVGSPLSRAWA</sequence>
<dbReference type="PROSITE" id="PS50172">
    <property type="entry name" value="BRCT"/>
    <property type="match status" value="1"/>
</dbReference>
<proteinExistence type="predicted"/>
<feature type="compositionally biased region" description="Low complexity" evidence="1">
    <location>
        <begin position="202"/>
        <end position="211"/>
    </location>
</feature>
<feature type="compositionally biased region" description="Acidic residues" evidence="1">
    <location>
        <begin position="501"/>
        <end position="536"/>
    </location>
</feature>
<dbReference type="InterPro" id="IPR036420">
    <property type="entry name" value="BRCT_dom_sf"/>
</dbReference>
<feature type="region of interest" description="Disordered" evidence="1">
    <location>
        <begin position="1070"/>
        <end position="1089"/>
    </location>
</feature>
<gene>
    <name evidence="3" type="ORF">CLO192961_LOCUS275460</name>
</gene>
<feature type="compositionally biased region" description="Low complexity" evidence="1">
    <location>
        <begin position="21"/>
        <end position="45"/>
    </location>
</feature>
<feature type="compositionally biased region" description="Low complexity" evidence="1">
    <location>
        <begin position="139"/>
        <end position="166"/>
    </location>
</feature>
<evidence type="ECO:0000313" key="4">
    <source>
        <dbReference type="Proteomes" id="UP000766486"/>
    </source>
</evidence>
<feature type="domain" description="BRCT" evidence="2">
    <location>
        <begin position="920"/>
        <end position="967"/>
    </location>
</feature>
<evidence type="ECO:0000259" key="2">
    <source>
        <dbReference type="PROSITE" id="PS50172"/>
    </source>
</evidence>
<dbReference type="CDD" id="cd17716">
    <property type="entry name" value="BRCT_microcephalin_rpt1"/>
    <property type="match status" value="1"/>
</dbReference>
<accession>A0ABY6UIZ7</accession>
<dbReference type="Gene3D" id="3.40.50.10190">
    <property type="entry name" value="BRCT domain"/>
    <property type="match status" value="1"/>
</dbReference>
<keyword evidence="4" id="KW-1185">Reference proteome</keyword>
<feature type="compositionally biased region" description="Low complexity" evidence="1">
    <location>
        <begin position="84"/>
        <end position="96"/>
    </location>
</feature>
<comment type="caution">
    <text evidence="3">The sequence shown here is derived from an EMBL/GenBank/DDBJ whole genome shotgun (WGS) entry which is preliminary data.</text>
</comment>
<feature type="compositionally biased region" description="Basic and acidic residues" evidence="1">
    <location>
        <begin position="173"/>
        <end position="186"/>
    </location>
</feature>